<keyword evidence="2" id="KW-1185">Reference proteome</keyword>
<comment type="caution">
    <text evidence="1">The sequence shown here is derived from an EMBL/GenBank/DDBJ whole genome shotgun (WGS) entry which is preliminary data.</text>
</comment>
<protein>
    <submittedName>
        <fullName evidence="1">Uncharacterized protein</fullName>
    </submittedName>
</protein>
<dbReference type="AlphaFoldDB" id="A0ABD1YW99"/>
<evidence type="ECO:0000313" key="1">
    <source>
        <dbReference type="EMBL" id="KAL2635058.1"/>
    </source>
</evidence>
<dbReference type="PANTHER" id="PTHR37224">
    <property type="entry name" value="OS02G0804400 PROTEIN"/>
    <property type="match status" value="1"/>
</dbReference>
<dbReference type="EMBL" id="JBHFFA010000003">
    <property type="protein sequence ID" value="KAL2635058.1"/>
    <property type="molecule type" value="Genomic_DNA"/>
</dbReference>
<dbReference type="Proteomes" id="UP001605036">
    <property type="component" value="Unassembled WGS sequence"/>
</dbReference>
<reference evidence="1 2" key="1">
    <citation type="submission" date="2024-09" db="EMBL/GenBank/DDBJ databases">
        <title>Chromosome-scale assembly of Riccia fluitans.</title>
        <authorList>
            <person name="Paukszto L."/>
            <person name="Sawicki J."/>
            <person name="Karawczyk K."/>
            <person name="Piernik-Szablinska J."/>
            <person name="Szczecinska M."/>
            <person name="Mazdziarz M."/>
        </authorList>
    </citation>
    <scope>NUCLEOTIDE SEQUENCE [LARGE SCALE GENOMIC DNA]</scope>
    <source>
        <strain evidence="1">Rf_01</strain>
        <tissue evidence="1">Aerial parts of the thallus</tissue>
    </source>
</reference>
<gene>
    <name evidence="1" type="ORF">R1flu_006537</name>
</gene>
<sequence>MAALLALRSSCLVQLRSSYKTRSGSGLSGVSSDWRKSSQAQKISFLRKNHHSLKVTKDFSRGVRAAFRDPDGKDDSSSVSAASNDLQYLGKFFAACTAGAALVKYGSVIVPSITQPNLLQALIMISTPVLVSIVVLQAASSEQIRDE</sequence>
<accession>A0ABD1YW99</accession>
<evidence type="ECO:0000313" key="2">
    <source>
        <dbReference type="Proteomes" id="UP001605036"/>
    </source>
</evidence>
<name>A0ABD1YW99_9MARC</name>
<organism evidence="1 2">
    <name type="scientific">Riccia fluitans</name>
    <dbReference type="NCBI Taxonomy" id="41844"/>
    <lineage>
        <taxon>Eukaryota</taxon>
        <taxon>Viridiplantae</taxon>
        <taxon>Streptophyta</taxon>
        <taxon>Embryophyta</taxon>
        <taxon>Marchantiophyta</taxon>
        <taxon>Marchantiopsida</taxon>
        <taxon>Marchantiidae</taxon>
        <taxon>Marchantiales</taxon>
        <taxon>Ricciaceae</taxon>
        <taxon>Riccia</taxon>
    </lineage>
</organism>
<proteinExistence type="predicted"/>